<evidence type="ECO:0000313" key="3">
    <source>
        <dbReference type="EMBL" id="EED94181.1"/>
    </source>
</evidence>
<evidence type="ECO:0000256" key="1">
    <source>
        <dbReference type="SAM" id="Phobius"/>
    </source>
</evidence>
<dbReference type="HOGENOM" id="CLU_021326_0_0_1"/>
<name>B8BXC5_THAPS</name>
<dbReference type="AlphaFoldDB" id="B8BXC5"/>
<reference evidence="3 4" key="2">
    <citation type="journal article" date="2008" name="Nature">
        <title>The Phaeodactylum genome reveals the evolutionary history of diatom genomes.</title>
        <authorList>
            <person name="Bowler C."/>
            <person name="Allen A.E."/>
            <person name="Badger J.H."/>
            <person name="Grimwood J."/>
            <person name="Jabbari K."/>
            <person name="Kuo A."/>
            <person name="Maheswari U."/>
            <person name="Martens C."/>
            <person name="Maumus F."/>
            <person name="Otillar R.P."/>
            <person name="Rayko E."/>
            <person name="Salamov A."/>
            <person name="Vandepoele K."/>
            <person name="Beszteri B."/>
            <person name="Gruber A."/>
            <person name="Heijde M."/>
            <person name="Katinka M."/>
            <person name="Mock T."/>
            <person name="Valentin K."/>
            <person name="Verret F."/>
            <person name="Berges J.A."/>
            <person name="Brownlee C."/>
            <person name="Cadoret J.P."/>
            <person name="Chiovitti A."/>
            <person name="Choi C.J."/>
            <person name="Coesel S."/>
            <person name="De Martino A."/>
            <person name="Detter J.C."/>
            <person name="Durkin C."/>
            <person name="Falciatore A."/>
            <person name="Fournet J."/>
            <person name="Haruta M."/>
            <person name="Huysman M.J."/>
            <person name="Jenkins B.D."/>
            <person name="Jiroutova K."/>
            <person name="Jorgensen R.E."/>
            <person name="Joubert Y."/>
            <person name="Kaplan A."/>
            <person name="Kroger N."/>
            <person name="Kroth P.G."/>
            <person name="La Roche J."/>
            <person name="Lindquist E."/>
            <person name="Lommer M."/>
            <person name="Martin-Jezequel V."/>
            <person name="Lopez P.J."/>
            <person name="Lucas S."/>
            <person name="Mangogna M."/>
            <person name="McGinnis K."/>
            <person name="Medlin L.K."/>
            <person name="Montsant A."/>
            <person name="Oudot-Le Secq M.P."/>
            <person name="Napoli C."/>
            <person name="Obornik M."/>
            <person name="Parker M.S."/>
            <person name="Petit J.L."/>
            <person name="Porcel B.M."/>
            <person name="Poulsen N."/>
            <person name="Robison M."/>
            <person name="Rychlewski L."/>
            <person name="Rynearson T.A."/>
            <person name="Schmutz J."/>
            <person name="Shapiro H."/>
            <person name="Siaut M."/>
            <person name="Stanley M."/>
            <person name="Sussman M.R."/>
            <person name="Taylor A.R."/>
            <person name="Vardi A."/>
            <person name="von Dassow P."/>
            <person name="Vyverman W."/>
            <person name="Willis A."/>
            <person name="Wyrwicz L.S."/>
            <person name="Rokhsar D.S."/>
            <person name="Weissenbach J."/>
            <person name="Armbrust E.V."/>
            <person name="Green B.R."/>
            <person name="Van de Peer Y."/>
            <person name="Grigoriev I.V."/>
        </authorList>
    </citation>
    <scope>NUCLEOTIDE SEQUENCE [LARGE SCALE GENOMIC DNA]</scope>
    <source>
        <strain evidence="3 4">CCMP1335</strain>
    </source>
</reference>
<dbReference type="PANTHER" id="PTHR37539">
    <property type="entry name" value="SECRETED PROTEIN-RELATED"/>
    <property type="match status" value="1"/>
</dbReference>
<dbReference type="KEGG" id="tps:THAPSDRAFT_3284"/>
<dbReference type="PANTHER" id="PTHR37539:SF1">
    <property type="entry name" value="ER-BOUND OXYGENASE MPAB_MPAB'_RUBBER OXYGENASE CATALYTIC DOMAIN-CONTAINING PROTEIN"/>
    <property type="match status" value="1"/>
</dbReference>
<keyword evidence="4" id="KW-1185">Reference proteome</keyword>
<dbReference type="InterPro" id="IPR037473">
    <property type="entry name" value="Lcp-like"/>
</dbReference>
<dbReference type="RefSeq" id="XP_002288745.1">
    <property type="nucleotide sequence ID" value="XM_002288709.1"/>
</dbReference>
<dbReference type="Proteomes" id="UP000001449">
    <property type="component" value="Chromosome 3"/>
</dbReference>
<reference evidence="3 4" key="1">
    <citation type="journal article" date="2004" name="Science">
        <title>The genome of the diatom Thalassiosira pseudonana: ecology, evolution, and metabolism.</title>
        <authorList>
            <person name="Armbrust E.V."/>
            <person name="Berges J.A."/>
            <person name="Bowler C."/>
            <person name="Green B.R."/>
            <person name="Martinez D."/>
            <person name="Putnam N.H."/>
            <person name="Zhou S."/>
            <person name="Allen A.E."/>
            <person name="Apt K.E."/>
            <person name="Bechner M."/>
            <person name="Brzezinski M.A."/>
            <person name="Chaal B.K."/>
            <person name="Chiovitti A."/>
            <person name="Davis A.K."/>
            <person name="Demarest M.S."/>
            <person name="Detter J.C."/>
            <person name="Glavina T."/>
            <person name="Goodstein D."/>
            <person name="Hadi M.Z."/>
            <person name="Hellsten U."/>
            <person name="Hildebrand M."/>
            <person name="Jenkins B.D."/>
            <person name="Jurka J."/>
            <person name="Kapitonov V.V."/>
            <person name="Kroger N."/>
            <person name="Lau W.W."/>
            <person name="Lane T.W."/>
            <person name="Larimer F.W."/>
            <person name="Lippmeier J.C."/>
            <person name="Lucas S."/>
            <person name="Medina M."/>
            <person name="Montsant A."/>
            <person name="Obornik M."/>
            <person name="Parker M.S."/>
            <person name="Palenik B."/>
            <person name="Pazour G.J."/>
            <person name="Richardson P.M."/>
            <person name="Rynearson T.A."/>
            <person name="Saito M.A."/>
            <person name="Schwartz D.C."/>
            <person name="Thamatrakoln K."/>
            <person name="Valentin K."/>
            <person name="Vardi A."/>
            <person name="Wilkerson F.P."/>
            <person name="Rokhsar D.S."/>
        </authorList>
    </citation>
    <scope>NUCLEOTIDE SEQUENCE [LARGE SCALE GENOMIC DNA]</scope>
    <source>
        <strain evidence="3 4">CCMP1335</strain>
    </source>
</reference>
<proteinExistence type="predicted"/>
<evidence type="ECO:0000313" key="4">
    <source>
        <dbReference type="Proteomes" id="UP000001449"/>
    </source>
</evidence>
<dbReference type="STRING" id="35128.B8BXC5"/>
<dbReference type="InParanoid" id="B8BXC5"/>
<dbReference type="PaxDb" id="35128-Thaps3284"/>
<dbReference type="GeneID" id="7444062"/>
<sequence length="580" mass="65292">MCAAVQEVDYTVLRRRRTSNIPPPLGRCSTASLLSLDDSSEAKEENQILYPNSSRGFLRFDPINFNSTIRRNERMLSSMKSDVSAHNVTHFGSTVCFIPHQFHYTAAELEPYRLIGDPEMDNLLAFVANEGGCGAFDDVVAYSAKAYASHSSDDSEIYVSPQVQFYRHYSEKVPSWVDFEQIQSGIDVFLAYLPTSACALYYRSLIGGFSIPQIVDVLISTRYLVPSGLVSEINKTKHQSVASSDVESTNHDTKRTLERLLDTGGFMACCFAPPPTNETQPAAALRPGGIGWEAALRVRVLHAKVRRSLLQSGKWDTKKNGVPINQEDMAATLLAFSVNVLLGIELIAGKPLPDNEQRDYLALWRYIGWLLGVDTPESDDLAIFTTSSQRNFSKHGAPLPIDPCGPRRPDISDSDGYSDSILHSYATLESMILHLLHPGEHSRKLVAHLLSIRGQDLFRSEVCRKFLGDPLSDDLNIARSSFHWGVWRREYFRDIIGHLGVRFSVYFVLVFMRCYILLTMSTPWIRERAIRFHASLQKRFLVHWEKNHAVRVGEAMNYGNEVKTNAKACPFSMLMTPKLE</sequence>
<organism evidence="3 4">
    <name type="scientific">Thalassiosira pseudonana</name>
    <name type="common">Marine diatom</name>
    <name type="synonym">Cyclotella nana</name>
    <dbReference type="NCBI Taxonomy" id="35128"/>
    <lineage>
        <taxon>Eukaryota</taxon>
        <taxon>Sar</taxon>
        <taxon>Stramenopiles</taxon>
        <taxon>Ochrophyta</taxon>
        <taxon>Bacillariophyta</taxon>
        <taxon>Coscinodiscophyceae</taxon>
        <taxon>Thalassiosirophycidae</taxon>
        <taxon>Thalassiosirales</taxon>
        <taxon>Thalassiosiraceae</taxon>
        <taxon>Thalassiosira</taxon>
    </lineage>
</organism>
<dbReference type="InterPro" id="IPR018713">
    <property type="entry name" value="MPAB/Lcp_cat_dom"/>
</dbReference>
<gene>
    <name evidence="3" type="ORF">THAPSDRAFT_3284</name>
</gene>
<dbReference type="EMBL" id="CM000640">
    <property type="protein sequence ID" value="EED94181.1"/>
    <property type="molecule type" value="Genomic_DNA"/>
</dbReference>
<feature type="transmembrane region" description="Helical" evidence="1">
    <location>
        <begin position="503"/>
        <end position="525"/>
    </location>
</feature>
<accession>B8BXC5</accession>
<dbReference type="GO" id="GO:0016491">
    <property type="term" value="F:oxidoreductase activity"/>
    <property type="evidence" value="ECO:0007669"/>
    <property type="project" value="InterPro"/>
</dbReference>
<dbReference type="OMA" id="VANEGGC"/>
<keyword evidence="1" id="KW-0472">Membrane</keyword>
<evidence type="ECO:0000259" key="2">
    <source>
        <dbReference type="Pfam" id="PF09995"/>
    </source>
</evidence>
<keyword evidence="1" id="KW-0812">Transmembrane</keyword>
<feature type="domain" description="ER-bound oxygenase mpaB/mpaB'/Rubber oxygenase catalytic" evidence="2">
    <location>
        <begin position="238"/>
        <end position="486"/>
    </location>
</feature>
<protein>
    <recommendedName>
        <fullName evidence="2">ER-bound oxygenase mpaB/mpaB'/Rubber oxygenase catalytic domain-containing protein</fullName>
    </recommendedName>
</protein>
<keyword evidence="1" id="KW-1133">Transmembrane helix</keyword>
<dbReference type="eggNOG" id="ENOG502RZUU">
    <property type="taxonomic scope" value="Eukaryota"/>
</dbReference>
<dbReference type="Pfam" id="PF09995">
    <property type="entry name" value="MPAB_Lcp_cat"/>
    <property type="match status" value="1"/>
</dbReference>